<gene>
    <name evidence="10" type="ORF">FSB_LOCUS1910</name>
</gene>
<dbReference type="InterPro" id="IPR041577">
    <property type="entry name" value="RT_RNaseH_2"/>
</dbReference>
<sequence>MRVVACINGHKEIVLIDTSSTHNFLDSKLANSLKLLIDTTSCGVKVANGEVIKTMGECRAIKFKMQEPQGLPPNKGHKYQILFKEGAIPTCQRLYRYPFYKKMRKADGSWMMCIDYRGLNKDTVKEKFPIPVVDELFDELQGARVFSKLDLRSGYDQIGMKEADIEKTTFRTHEGHYEFLVMPFGLTNALSTFQAFMNDVFKPYLRKFILIFFDDILFYSKNLVLKAVLQVLVDHRLYAKRSKCVFVASEVEYLGHVISGNGVQTNPKKITAMVEWLKPQTLKALRGFLGLIGYYRKFIKAYGQIASPLIDLVKKDVFKWNEKTYLAFKKLKEACNQPFCLALPYFFKTFVVECDASGYGVGAVLMQGGRPLAFYNQALKGKTLFVSTYEKELMALVLIVKKWRLYLFAELKESYQEDPTTQSLIDSISNIQWAVGSMTYKNGIILYKGKIFLGENCKLKKRVLTLLHDSPLGGHSGYLNFYMRANKDWYWQGMKNAIKAYAKECDTCQRITTETSSPASLLQLFPIPPKPWHSIIMDLIEGLPTSNKQNVILVVVDRLTNYVHFIALAHPYTGAKILEKIGVVAYRLDLSEEACIYLVFHVFCLKPKLGQAVIPIPKLPPVASLEHLSPEPIKI</sequence>
<evidence type="ECO:0000256" key="1">
    <source>
        <dbReference type="ARBA" id="ARBA00022670"/>
    </source>
</evidence>
<dbReference type="InterPro" id="IPR021109">
    <property type="entry name" value="Peptidase_aspartic_dom_sf"/>
</dbReference>
<organism evidence="10">
    <name type="scientific">Fagus sylvatica</name>
    <name type="common">Beechnut</name>
    <dbReference type="NCBI Taxonomy" id="28930"/>
    <lineage>
        <taxon>Eukaryota</taxon>
        <taxon>Viridiplantae</taxon>
        <taxon>Streptophyta</taxon>
        <taxon>Embryophyta</taxon>
        <taxon>Tracheophyta</taxon>
        <taxon>Spermatophyta</taxon>
        <taxon>Magnoliopsida</taxon>
        <taxon>eudicotyledons</taxon>
        <taxon>Gunneridae</taxon>
        <taxon>Pentapetalae</taxon>
        <taxon>rosids</taxon>
        <taxon>fabids</taxon>
        <taxon>Fagales</taxon>
        <taxon>Fagaceae</taxon>
        <taxon>Fagus</taxon>
    </lineage>
</organism>
<evidence type="ECO:0000256" key="6">
    <source>
        <dbReference type="ARBA" id="ARBA00022801"/>
    </source>
</evidence>
<dbReference type="GO" id="GO:0008233">
    <property type="term" value="F:peptidase activity"/>
    <property type="evidence" value="ECO:0007669"/>
    <property type="project" value="UniProtKB-KW"/>
</dbReference>
<keyword evidence="1" id="KW-0645">Protease</keyword>
<dbReference type="EMBL" id="OIVN01000088">
    <property type="protein sequence ID" value="SPC74028.1"/>
    <property type="molecule type" value="Genomic_DNA"/>
</dbReference>
<dbReference type="GO" id="GO:0003964">
    <property type="term" value="F:RNA-directed DNA polymerase activity"/>
    <property type="evidence" value="ECO:0007669"/>
    <property type="project" value="UniProtKB-KW"/>
</dbReference>
<keyword evidence="2" id="KW-0808">Transferase</keyword>
<feature type="domain" description="Reverse transcriptase" evidence="9">
    <location>
        <begin position="1"/>
        <end position="293"/>
    </location>
</feature>
<dbReference type="Gene3D" id="1.10.340.70">
    <property type="match status" value="1"/>
</dbReference>
<dbReference type="InterPro" id="IPR012337">
    <property type="entry name" value="RNaseH-like_sf"/>
</dbReference>
<dbReference type="GO" id="GO:0003676">
    <property type="term" value="F:nucleic acid binding"/>
    <property type="evidence" value="ECO:0007669"/>
    <property type="project" value="InterPro"/>
</dbReference>
<evidence type="ECO:0000256" key="5">
    <source>
        <dbReference type="ARBA" id="ARBA00022759"/>
    </source>
</evidence>
<dbReference type="InterPro" id="IPR043128">
    <property type="entry name" value="Rev_trsase/Diguanyl_cyclase"/>
</dbReference>
<dbReference type="GO" id="GO:0004519">
    <property type="term" value="F:endonuclease activity"/>
    <property type="evidence" value="ECO:0007669"/>
    <property type="project" value="UniProtKB-KW"/>
</dbReference>
<dbReference type="InterPro" id="IPR043502">
    <property type="entry name" value="DNA/RNA_pol_sf"/>
</dbReference>
<dbReference type="InterPro" id="IPR036397">
    <property type="entry name" value="RNaseH_sf"/>
</dbReference>
<evidence type="ECO:0000256" key="4">
    <source>
        <dbReference type="ARBA" id="ARBA00022722"/>
    </source>
</evidence>
<dbReference type="Pfam" id="PF00078">
    <property type="entry name" value="RVT_1"/>
    <property type="match status" value="1"/>
</dbReference>
<dbReference type="PANTHER" id="PTHR37984">
    <property type="entry name" value="PROTEIN CBG26694"/>
    <property type="match status" value="1"/>
</dbReference>
<dbReference type="SUPFAM" id="SSF56672">
    <property type="entry name" value="DNA/RNA polymerases"/>
    <property type="match status" value="1"/>
</dbReference>
<dbReference type="GO" id="GO:0006508">
    <property type="term" value="P:proteolysis"/>
    <property type="evidence" value="ECO:0007669"/>
    <property type="project" value="UniProtKB-KW"/>
</dbReference>
<keyword evidence="6" id="KW-0378">Hydrolase</keyword>
<dbReference type="AlphaFoldDB" id="A0A2N9EH50"/>
<name>A0A2N9EH50_FAGSY</name>
<dbReference type="PANTHER" id="PTHR37984:SF5">
    <property type="entry name" value="PROTEIN NYNRIN-LIKE"/>
    <property type="match status" value="1"/>
</dbReference>
<dbReference type="SUPFAM" id="SSF53098">
    <property type="entry name" value="Ribonuclease H-like"/>
    <property type="match status" value="1"/>
</dbReference>
<accession>A0A2N9EH50</accession>
<dbReference type="Gene3D" id="3.30.420.10">
    <property type="entry name" value="Ribonuclease H-like superfamily/Ribonuclease H"/>
    <property type="match status" value="1"/>
</dbReference>
<dbReference type="Gene3D" id="3.30.70.270">
    <property type="match status" value="2"/>
</dbReference>
<dbReference type="Pfam" id="PF17921">
    <property type="entry name" value="Integrase_H2C2"/>
    <property type="match status" value="1"/>
</dbReference>
<dbReference type="CDD" id="cd01647">
    <property type="entry name" value="RT_LTR"/>
    <property type="match status" value="1"/>
</dbReference>
<evidence type="ECO:0000256" key="8">
    <source>
        <dbReference type="ARBA" id="ARBA00023268"/>
    </source>
</evidence>
<dbReference type="Gene3D" id="2.40.70.10">
    <property type="entry name" value="Acid Proteases"/>
    <property type="match status" value="1"/>
</dbReference>
<keyword evidence="8" id="KW-0511">Multifunctional enzyme</keyword>
<evidence type="ECO:0000256" key="3">
    <source>
        <dbReference type="ARBA" id="ARBA00022695"/>
    </source>
</evidence>
<reference evidence="10" key="1">
    <citation type="submission" date="2018-02" db="EMBL/GenBank/DDBJ databases">
        <authorList>
            <person name="Cohen D.B."/>
            <person name="Kent A.D."/>
        </authorList>
    </citation>
    <scope>NUCLEOTIDE SEQUENCE</scope>
</reference>
<dbReference type="InterPro" id="IPR050951">
    <property type="entry name" value="Retrovirus_Pol_polyprotein"/>
</dbReference>
<keyword evidence="3" id="KW-0548">Nucleotidyltransferase</keyword>
<protein>
    <recommendedName>
        <fullName evidence="9">Reverse transcriptase domain-containing protein</fullName>
    </recommendedName>
</protein>
<keyword evidence="4" id="KW-0540">Nuclease</keyword>
<evidence type="ECO:0000259" key="9">
    <source>
        <dbReference type="PROSITE" id="PS50878"/>
    </source>
</evidence>
<dbReference type="FunFam" id="3.30.70.270:FF:000020">
    <property type="entry name" value="Transposon Tf2-6 polyprotein-like Protein"/>
    <property type="match status" value="1"/>
</dbReference>
<dbReference type="InterPro" id="IPR000477">
    <property type="entry name" value="RT_dom"/>
</dbReference>
<dbReference type="Gene3D" id="3.10.10.10">
    <property type="entry name" value="HIV Type 1 Reverse Transcriptase, subunit A, domain 1"/>
    <property type="match status" value="1"/>
</dbReference>
<evidence type="ECO:0000313" key="10">
    <source>
        <dbReference type="EMBL" id="SPC74028.1"/>
    </source>
</evidence>
<keyword evidence="7" id="KW-0695">RNA-directed DNA polymerase</keyword>
<dbReference type="FunFam" id="3.10.10.10:FF:000007">
    <property type="entry name" value="Retrovirus-related Pol polyprotein from transposon 17.6-like Protein"/>
    <property type="match status" value="1"/>
</dbReference>
<dbReference type="Pfam" id="PF17919">
    <property type="entry name" value="RT_RNaseH_2"/>
    <property type="match status" value="1"/>
</dbReference>
<evidence type="ECO:0000256" key="7">
    <source>
        <dbReference type="ARBA" id="ARBA00022918"/>
    </source>
</evidence>
<dbReference type="InterPro" id="IPR041588">
    <property type="entry name" value="Integrase_H2C2"/>
</dbReference>
<dbReference type="CDD" id="cd00303">
    <property type="entry name" value="retropepsin_like"/>
    <property type="match status" value="1"/>
</dbReference>
<dbReference type="PROSITE" id="PS50878">
    <property type="entry name" value="RT_POL"/>
    <property type="match status" value="1"/>
</dbReference>
<evidence type="ECO:0000256" key="2">
    <source>
        <dbReference type="ARBA" id="ARBA00022679"/>
    </source>
</evidence>
<proteinExistence type="predicted"/>
<keyword evidence="5" id="KW-0255">Endonuclease</keyword>